<sequence length="54" mass="5507">MSTSSTPAPPTGAKVEPVVFSHPARAEAVTGEVAAECARNVHFSSRPTGQAGAW</sequence>
<comment type="caution">
    <text evidence="1">The sequence shown here is derived from an EMBL/GenBank/DDBJ whole genome shotgun (WGS) entry which is preliminary data.</text>
</comment>
<organism evidence="1 2">
    <name type="scientific">Prauserella oleivorans</name>
    <dbReference type="NCBI Taxonomy" id="1478153"/>
    <lineage>
        <taxon>Bacteria</taxon>
        <taxon>Bacillati</taxon>
        <taxon>Actinomycetota</taxon>
        <taxon>Actinomycetes</taxon>
        <taxon>Pseudonocardiales</taxon>
        <taxon>Pseudonocardiaceae</taxon>
        <taxon>Prauserella</taxon>
    </lineage>
</organism>
<gene>
    <name evidence="1" type="ORF">ACFS2C_28205</name>
</gene>
<evidence type="ECO:0000313" key="1">
    <source>
        <dbReference type="EMBL" id="MFD2803277.1"/>
    </source>
</evidence>
<dbReference type="EMBL" id="JBHUOF010000056">
    <property type="protein sequence ID" value="MFD2803277.1"/>
    <property type="molecule type" value="Genomic_DNA"/>
</dbReference>
<accession>A0ABW5WH92</accession>
<dbReference type="RefSeq" id="WP_377385404.1">
    <property type="nucleotide sequence ID" value="NZ_JBHSAN010000005.1"/>
</dbReference>
<proteinExistence type="predicted"/>
<reference evidence="2" key="1">
    <citation type="journal article" date="2019" name="Int. J. Syst. Evol. Microbiol.">
        <title>The Global Catalogue of Microorganisms (GCM) 10K type strain sequencing project: providing services to taxonomists for standard genome sequencing and annotation.</title>
        <authorList>
            <consortium name="The Broad Institute Genomics Platform"/>
            <consortium name="The Broad Institute Genome Sequencing Center for Infectious Disease"/>
            <person name="Wu L."/>
            <person name="Ma J."/>
        </authorList>
    </citation>
    <scope>NUCLEOTIDE SEQUENCE [LARGE SCALE GENOMIC DNA]</scope>
    <source>
        <strain evidence="2">IBRC-M 10906</strain>
    </source>
</reference>
<evidence type="ECO:0000313" key="2">
    <source>
        <dbReference type="Proteomes" id="UP001597478"/>
    </source>
</evidence>
<protein>
    <submittedName>
        <fullName evidence="1">Uncharacterized protein</fullName>
    </submittedName>
</protein>
<keyword evidence="2" id="KW-1185">Reference proteome</keyword>
<dbReference type="Proteomes" id="UP001597478">
    <property type="component" value="Unassembled WGS sequence"/>
</dbReference>
<name>A0ABW5WH92_9PSEU</name>